<dbReference type="Proteomes" id="UP000464468">
    <property type="component" value="Chromosome"/>
</dbReference>
<accession>A0A7Z2S5U3</accession>
<evidence type="ECO:0000256" key="1">
    <source>
        <dbReference type="SAM" id="Coils"/>
    </source>
</evidence>
<evidence type="ECO:0000313" key="3">
    <source>
        <dbReference type="Proteomes" id="UP000464468"/>
    </source>
</evidence>
<keyword evidence="3" id="KW-1185">Reference proteome</keyword>
<feature type="coiled-coil region" evidence="1">
    <location>
        <begin position="767"/>
        <end position="830"/>
    </location>
</feature>
<name>A0A7Z2S5U3_9SPHN</name>
<dbReference type="AlphaFoldDB" id="A0A7Z2S5U3"/>
<dbReference type="EMBL" id="CP047895">
    <property type="protein sequence ID" value="QHL90703.1"/>
    <property type="molecule type" value="Genomic_DNA"/>
</dbReference>
<gene>
    <name evidence="2" type="ORF">GVO57_07465</name>
</gene>
<evidence type="ECO:0000313" key="2">
    <source>
        <dbReference type="EMBL" id="QHL90703.1"/>
    </source>
</evidence>
<organism evidence="2 3">
    <name type="scientific">Sphingomonas changnyeongensis</name>
    <dbReference type="NCBI Taxonomy" id="2698679"/>
    <lineage>
        <taxon>Bacteria</taxon>
        <taxon>Pseudomonadati</taxon>
        <taxon>Pseudomonadota</taxon>
        <taxon>Alphaproteobacteria</taxon>
        <taxon>Sphingomonadales</taxon>
        <taxon>Sphingomonadaceae</taxon>
        <taxon>Sphingomonas</taxon>
    </lineage>
</organism>
<feature type="coiled-coil region" evidence="1">
    <location>
        <begin position="152"/>
        <end position="218"/>
    </location>
</feature>
<protein>
    <recommendedName>
        <fullName evidence="4">Bacteriophage tail tape measure N-terminal domain-containing protein</fullName>
    </recommendedName>
</protein>
<evidence type="ECO:0008006" key="4">
    <source>
        <dbReference type="Google" id="ProtNLM"/>
    </source>
</evidence>
<proteinExistence type="predicted"/>
<keyword evidence="1" id="KW-0175">Coiled coil</keyword>
<reference evidence="2 3" key="1">
    <citation type="submission" date="2020-01" db="EMBL/GenBank/DDBJ databases">
        <title>Sphingomonas sp. C33 whole genome sequece.</title>
        <authorList>
            <person name="Park C."/>
        </authorList>
    </citation>
    <scope>NUCLEOTIDE SEQUENCE [LARGE SCALE GENOMIC DNA]</scope>
    <source>
        <strain evidence="2 3">C33</strain>
    </source>
</reference>
<dbReference type="KEGG" id="schy:GVO57_07465"/>
<dbReference type="RefSeq" id="WP_160592630.1">
    <property type="nucleotide sequence ID" value="NZ_CP047895.1"/>
</dbReference>
<sequence length="881" mass="91602">MQALALADQRAATFARQRADFSQRRTALIAAGLEAGQQRTSGGERGFGIAIPGQASASAREVAKLAAAYSQGAINAEQLSRQVDRIASTDPKIQGLATRIRQLAASTIESARAAEGTRLEIAQIAVAAGSATAAQKRLVEARREQEPVNVSLIEAEAALAASTDRVSRAREQLRIVELRGRDAAKAGGAAADEYRANLLEARREVNAAEAAEARAAQARRITTIATRQAAQAQRELETALVGLERRFDGVAAANREYSETIADIERLKRTGSISDDEAFALRVDAGARNAEQVNQAREQQRRARLGEAGRAIVEGADKPLADLADNVTARMEDAGRAGGEAFRDAGLDAAQAISQVFGGRLGRSVSALLGLIQGRNTGSFTSVGGRAGGVLQLLAGGSPSAGGAARRTQDDTIEALGKEVARSTVKARSKGGFGAGVDETLGGFTRDIKSIFGETGIFSGALGKTLGKAFGGATIGSQIGKPVTSALGIKGSSTGAQLGGAVGAFLPIPGGEIIGSILGSVVGGALKPTRRASATIGLGADGLEVSSVTGNSQQRRVASSAAADSVIGSLQRIAEQFGGSITGTPSVSIGVRDNSFRVDPTGRGITKTRRGAVDFGEDQAGAIAFATADAIKDGVITGISPAVAKALQSSSDLDKAVREALKVDEIEVLLGGIDAAVNRTFRDLERQIVERNRIAAKYGFDLVKLEERNAKDRQDALERVLADRVGSLQTLLRDLTTGDLAEGTLAERRTRLLGDIATAEADAAAGRDGAAQQVAELRRRLIEVSREAFGTAGSEFAADLSSSRASAQRIIDAENRRVREQADLARATNDKLDRANGLANEGNELLIEISGQLGQMVDQLAVLPGLVSGGFERSTGRQVQL</sequence>